<dbReference type="VEuPathDB" id="AmoebaDB:NfTy_093490"/>
<evidence type="ECO:0000313" key="3">
    <source>
        <dbReference type="Proteomes" id="UP000444721"/>
    </source>
</evidence>
<evidence type="ECO:0000313" key="2">
    <source>
        <dbReference type="EMBL" id="KAF0973204.1"/>
    </source>
</evidence>
<dbReference type="AlphaFoldDB" id="A0A6A5BGM5"/>
<protein>
    <submittedName>
        <fullName evidence="2">Uncharacterized protein</fullName>
    </submittedName>
</protein>
<name>A0A6A5BGM5_NAEFO</name>
<dbReference type="EMBL" id="VFQX01000061">
    <property type="protein sequence ID" value="KAF0973204.1"/>
    <property type="molecule type" value="Genomic_DNA"/>
</dbReference>
<accession>A0A6A5BGM5</accession>
<evidence type="ECO:0000256" key="1">
    <source>
        <dbReference type="SAM" id="MobiDB-lite"/>
    </source>
</evidence>
<organism evidence="2 3">
    <name type="scientific">Naegleria fowleri</name>
    <name type="common">Brain eating amoeba</name>
    <dbReference type="NCBI Taxonomy" id="5763"/>
    <lineage>
        <taxon>Eukaryota</taxon>
        <taxon>Discoba</taxon>
        <taxon>Heterolobosea</taxon>
        <taxon>Tetramitia</taxon>
        <taxon>Eutetramitia</taxon>
        <taxon>Vahlkampfiidae</taxon>
        <taxon>Naegleria</taxon>
    </lineage>
</organism>
<feature type="region of interest" description="Disordered" evidence="1">
    <location>
        <begin position="1"/>
        <end position="46"/>
    </location>
</feature>
<dbReference type="OrthoDB" id="10531056at2759"/>
<feature type="compositionally biased region" description="Low complexity" evidence="1">
    <location>
        <begin position="74"/>
        <end position="89"/>
    </location>
</feature>
<dbReference type="RefSeq" id="XP_044557917.1">
    <property type="nucleotide sequence ID" value="XM_044712262.1"/>
</dbReference>
<dbReference type="GeneID" id="68115629"/>
<comment type="caution">
    <text evidence="2">The sequence shown here is derived from an EMBL/GenBank/DDBJ whole genome shotgun (WGS) entry which is preliminary data.</text>
</comment>
<dbReference type="VEuPathDB" id="AmoebaDB:FDP41_008411"/>
<keyword evidence="3" id="KW-1185">Reference proteome</keyword>
<feature type="region of interest" description="Disordered" evidence="1">
    <location>
        <begin position="59"/>
        <end position="89"/>
    </location>
</feature>
<feature type="compositionally biased region" description="Acidic residues" evidence="1">
    <location>
        <begin position="63"/>
        <end position="73"/>
    </location>
</feature>
<proteinExistence type="predicted"/>
<feature type="region of interest" description="Disordered" evidence="1">
    <location>
        <begin position="95"/>
        <end position="114"/>
    </location>
</feature>
<dbReference type="Proteomes" id="UP000444721">
    <property type="component" value="Unassembled WGS sequence"/>
</dbReference>
<reference evidence="2 3" key="1">
    <citation type="journal article" date="2019" name="Sci. Rep.">
        <title>Nanopore sequencing improves the draft genome of the human pathogenic amoeba Naegleria fowleri.</title>
        <authorList>
            <person name="Liechti N."/>
            <person name="Schurch N."/>
            <person name="Bruggmann R."/>
            <person name="Wittwer M."/>
        </authorList>
    </citation>
    <scope>NUCLEOTIDE SEQUENCE [LARGE SCALE GENOMIC DNA]</scope>
    <source>
        <strain evidence="2 3">ATCC 30894</strain>
    </source>
</reference>
<sequence length="264" mass="30321">MKELLTKPFEFSPRNRHEKRYNPYLATTSSDGRRETSSSSLRHKRVHARVLLSTRQRRLLMGSDDDDDDEMDDSSMTSSNNFANSNTNFNSNSINTTTLNNFNPSHTSNNNHLNSLHHPHPSCVHHHYHHFNSLLQTQLKTLVDQFFESLLKNMETMHGRKALIMTEEDRQRLQQELLVSTDFVKRVLNNNRNTSTGSTGGGTTTQQSMSMTNTNECIVGFPNLTLFQFERFLLQSGKEVFVMVSNLIPGHRSIYLATFSIINR</sequence>
<dbReference type="VEuPathDB" id="AmoebaDB:NF0033480"/>
<gene>
    <name evidence="2" type="ORF">FDP41_008411</name>
</gene>